<dbReference type="RefSeq" id="WP_083175444.1">
    <property type="nucleotide sequence ID" value="NZ_MVIJ01000005.1"/>
</dbReference>
<gene>
    <name evidence="1" type="ORF">BST44_05140</name>
</gene>
<protein>
    <submittedName>
        <fullName evidence="1">Uncharacterized protein</fullName>
    </submittedName>
</protein>
<dbReference type="EMBL" id="MVIJ01000005">
    <property type="protein sequence ID" value="ORB75236.1"/>
    <property type="molecule type" value="Genomic_DNA"/>
</dbReference>
<dbReference type="AlphaFoldDB" id="A0A1X0KJF3"/>
<proteinExistence type="predicted"/>
<accession>A0A1X0KJF3</accession>
<name>A0A1X0KJF3_MYCSC</name>
<organism evidence="1 2">
    <name type="scientific">Mycobacterium scrofulaceum</name>
    <dbReference type="NCBI Taxonomy" id="1783"/>
    <lineage>
        <taxon>Bacteria</taxon>
        <taxon>Bacillati</taxon>
        <taxon>Actinomycetota</taxon>
        <taxon>Actinomycetes</taxon>
        <taxon>Mycobacteriales</taxon>
        <taxon>Mycobacteriaceae</taxon>
        <taxon>Mycobacterium</taxon>
    </lineage>
</organism>
<evidence type="ECO:0000313" key="2">
    <source>
        <dbReference type="Proteomes" id="UP000192601"/>
    </source>
</evidence>
<keyword evidence="2" id="KW-1185">Reference proteome</keyword>
<reference evidence="1 2" key="1">
    <citation type="submission" date="2017-02" db="EMBL/GenBank/DDBJ databases">
        <title>The new phylogeny of genus Mycobacterium.</title>
        <authorList>
            <person name="Tortoli E."/>
            <person name="Trovato A."/>
            <person name="Cirillo D.M."/>
        </authorList>
    </citation>
    <scope>NUCLEOTIDE SEQUENCE [LARGE SCALE GENOMIC DNA]</scope>
    <source>
        <strain evidence="1 2">DSM 43992</strain>
    </source>
</reference>
<evidence type="ECO:0000313" key="1">
    <source>
        <dbReference type="EMBL" id="ORB75236.1"/>
    </source>
</evidence>
<dbReference type="Proteomes" id="UP000192601">
    <property type="component" value="Unassembled WGS sequence"/>
</dbReference>
<sequence length="115" mass="12201">MIVDGSDFAFVRRRGSGGVRWKRVTNTGRSGGDFAGDLLVQRDGLGRALADIGGEGLCLSLSGGTKCCGRAVKPVRDRKVLSYSESRRIGVLNRVPQPGAGTIQIRCSVAGYFGR</sequence>
<comment type="caution">
    <text evidence="1">The sequence shown here is derived from an EMBL/GenBank/DDBJ whole genome shotgun (WGS) entry which is preliminary data.</text>
</comment>